<dbReference type="Proteomes" id="UP000281094">
    <property type="component" value="Unassembled WGS sequence"/>
</dbReference>
<gene>
    <name evidence="1" type="ORF">D8780_04010</name>
</gene>
<dbReference type="AlphaFoldDB" id="A0A3L7J9X4"/>
<comment type="caution">
    <text evidence="1">The sequence shown here is derived from an EMBL/GenBank/DDBJ whole genome shotgun (WGS) entry which is preliminary data.</text>
</comment>
<name>A0A3L7J9X4_9HYPH</name>
<proteinExistence type="predicted"/>
<dbReference type="RefSeq" id="WP_121644461.1">
    <property type="nucleotide sequence ID" value="NZ_RCWN01000001.1"/>
</dbReference>
<keyword evidence="2" id="KW-1185">Reference proteome</keyword>
<reference evidence="1 2" key="1">
    <citation type="submission" date="2018-10" db="EMBL/GenBank/DDBJ databases">
        <title>Notoacmeibacter sp. M2BS9Y-3-1, whole genome shotgun sequence.</title>
        <authorList>
            <person name="Tuo L."/>
        </authorList>
    </citation>
    <scope>NUCLEOTIDE SEQUENCE [LARGE SCALE GENOMIC DNA]</scope>
    <source>
        <strain evidence="1 2">M2BS9Y-3-1</strain>
    </source>
</reference>
<dbReference type="EMBL" id="RCWN01000001">
    <property type="protein sequence ID" value="RLQ87493.1"/>
    <property type="molecule type" value="Genomic_DNA"/>
</dbReference>
<protein>
    <submittedName>
        <fullName evidence="1">Asparaginase</fullName>
    </submittedName>
</protein>
<dbReference type="PANTHER" id="PTHR42110">
    <property type="entry name" value="L-ASPARAGINASE, PUTATIVE (AFU_ORTHOLOGUE AFUA_3G11890)-RELATED"/>
    <property type="match status" value="1"/>
</dbReference>
<dbReference type="PANTHER" id="PTHR42110:SF1">
    <property type="entry name" value="L-ASPARAGINASE, PUTATIVE (AFU_ORTHOLOGUE AFUA_3G11890)-RELATED"/>
    <property type="match status" value="1"/>
</dbReference>
<evidence type="ECO:0000313" key="2">
    <source>
        <dbReference type="Proteomes" id="UP000281094"/>
    </source>
</evidence>
<evidence type="ECO:0000313" key="1">
    <source>
        <dbReference type="EMBL" id="RLQ87493.1"/>
    </source>
</evidence>
<organism evidence="1 2">
    <name type="scientific">Notoacmeibacter ruber</name>
    <dbReference type="NCBI Taxonomy" id="2670375"/>
    <lineage>
        <taxon>Bacteria</taxon>
        <taxon>Pseudomonadati</taxon>
        <taxon>Pseudomonadota</taxon>
        <taxon>Alphaproteobacteria</taxon>
        <taxon>Hyphomicrobiales</taxon>
        <taxon>Notoacmeibacteraceae</taxon>
        <taxon>Notoacmeibacter</taxon>
    </lineage>
</organism>
<sequence>MADNPVLVEVLRGEHVESRHRGAFVAMDGDGTTILSAGDLERPVFPRSAIKLIQALPLVESGAADHYELTDSELALSGASHSGEPGHVRTAAAMLSKAELTKNDLECGSHWPFDTGASRHLFCEGEEPNALHNNCSGKHAGFLCTCRQQGWPTGGYVGYDHPMQEAIRDAMTALTGAAHGPDNMAIDGCAIPTYAIALTAMAKGMAAMASGKGLGKERAAAANRLMSAAMAEPWHVAGSKRACTLMMQAGAGRLYIKTGAEGVYCGILPELGIGFALKCEDGTTRASEAMAAALVAKLLPDGDPLAQRLSAMARTPILTRKGDVVGEIRPTAALA</sequence>
<dbReference type="InterPro" id="IPR010349">
    <property type="entry name" value="Asparaginase_II"/>
</dbReference>
<accession>A0A3L7J9X4</accession>
<dbReference type="Pfam" id="PF06089">
    <property type="entry name" value="Asparaginase_II"/>
    <property type="match status" value="1"/>
</dbReference>